<evidence type="ECO:0000313" key="1">
    <source>
        <dbReference type="EMBL" id="EQC30239.1"/>
    </source>
</evidence>
<reference evidence="1 2" key="1">
    <citation type="submission" date="2012-04" db="EMBL/GenBank/DDBJ databases">
        <title>The Genome Sequence of Saprolegnia declina VS20.</title>
        <authorList>
            <consortium name="The Broad Institute Genome Sequencing Platform"/>
            <person name="Russ C."/>
            <person name="Nusbaum C."/>
            <person name="Tyler B."/>
            <person name="van West P."/>
            <person name="Dieguez-Uribeondo J."/>
            <person name="de Bruijn I."/>
            <person name="Tripathy S."/>
            <person name="Jiang R."/>
            <person name="Young S.K."/>
            <person name="Zeng Q."/>
            <person name="Gargeya S."/>
            <person name="Fitzgerald M."/>
            <person name="Haas B."/>
            <person name="Abouelleil A."/>
            <person name="Alvarado L."/>
            <person name="Arachchi H.M."/>
            <person name="Berlin A."/>
            <person name="Chapman S.B."/>
            <person name="Goldberg J."/>
            <person name="Griggs A."/>
            <person name="Gujja S."/>
            <person name="Hansen M."/>
            <person name="Howarth C."/>
            <person name="Imamovic A."/>
            <person name="Larimer J."/>
            <person name="McCowen C."/>
            <person name="Montmayeur A."/>
            <person name="Murphy C."/>
            <person name="Neiman D."/>
            <person name="Pearson M."/>
            <person name="Priest M."/>
            <person name="Roberts A."/>
            <person name="Saif S."/>
            <person name="Shea T."/>
            <person name="Sisk P."/>
            <person name="Sykes S."/>
            <person name="Wortman J."/>
            <person name="Nusbaum C."/>
            <person name="Birren B."/>
        </authorList>
    </citation>
    <scope>NUCLEOTIDE SEQUENCE [LARGE SCALE GENOMIC DNA]</scope>
    <source>
        <strain evidence="1 2">VS20</strain>
    </source>
</reference>
<proteinExistence type="predicted"/>
<name>T0PXH6_SAPDV</name>
<evidence type="ECO:0000313" key="2">
    <source>
        <dbReference type="Proteomes" id="UP000030762"/>
    </source>
</evidence>
<dbReference type="RefSeq" id="XP_008616371.1">
    <property type="nucleotide sequence ID" value="XM_008618149.1"/>
</dbReference>
<dbReference type="OMA" id="GDWAFLY"/>
<dbReference type="InParanoid" id="T0PXH6"/>
<dbReference type="Proteomes" id="UP000030762">
    <property type="component" value="Unassembled WGS sequence"/>
</dbReference>
<keyword evidence="2" id="KW-1185">Reference proteome</keyword>
<dbReference type="OrthoDB" id="66638at2759"/>
<organism evidence="1 2">
    <name type="scientific">Saprolegnia diclina (strain VS20)</name>
    <dbReference type="NCBI Taxonomy" id="1156394"/>
    <lineage>
        <taxon>Eukaryota</taxon>
        <taxon>Sar</taxon>
        <taxon>Stramenopiles</taxon>
        <taxon>Oomycota</taxon>
        <taxon>Saprolegniomycetes</taxon>
        <taxon>Saprolegniales</taxon>
        <taxon>Saprolegniaceae</taxon>
        <taxon>Saprolegnia</taxon>
    </lineage>
</organism>
<dbReference type="PANTHER" id="PTHR46586">
    <property type="entry name" value="ANKYRIN REPEAT-CONTAINING PROTEIN"/>
    <property type="match status" value="1"/>
</dbReference>
<accession>T0PXH6</accession>
<sequence>MLKLVIEPAEATWQLTMRRTATKSVTPTAWTTLLEQPDVFRVITAFQHGLPRDLAKACARQARILDDLCYSLNPWLAQYSAKPVFYCRVLFKLIADGHLGRAHRLLDAAPALTTPQGDWAFLYAIDAAARLGDLGLVRRLHARGLGRCTTAAMDAAAAAGHLEMVVFLGDHRTEGCTQEGLERAWKGQFVDIVAYLEAKYPQLICRKKRHWQHVVRTWSRKAQTLLTAPPVVS</sequence>
<dbReference type="AlphaFoldDB" id="T0PXH6"/>
<dbReference type="GeneID" id="19952816"/>
<dbReference type="EMBL" id="JH767177">
    <property type="protein sequence ID" value="EQC30239.1"/>
    <property type="molecule type" value="Genomic_DNA"/>
</dbReference>
<dbReference type="PANTHER" id="PTHR46586:SF3">
    <property type="entry name" value="ANKYRIN REPEAT-CONTAINING PROTEIN"/>
    <property type="match status" value="1"/>
</dbReference>
<protein>
    <submittedName>
        <fullName evidence="1">Uncharacterized protein</fullName>
    </submittedName>
</protein>
<dbReference type="InterPro" id="IPR052050">
    <property type="entry name" value="SecEffector_AnkRepeat"/>
</dbReference>
<gene>
    <name evidence="1" type="ORF">SDRG_12089</name>
</gene>
<dbReference type="VEuPathDB" id="FungiDB:SDRG_12089"/>